<dbReference type="Proteomes" id="UP000266089">
    <property type="component" value="Unassembled WGS sequence"/>
</dbReference>
<dbReference type="PANTHER" id="PTHR10491">
    <property type="entry name" value="DTDP-4-DEHYDRORHAMNOSE REDUCTASE"/>
    <property type="match status" value="1"/>
</dbReference>
<evidence type="ECO:0000256" key="1">
    <source>
        <dbReference type="ARBA" id="ARBA00010944"/>
    </source>
</evidence>
<comment type="similarity">
    <text evidence="1 2">Belongs to the dTDP-4-dehydrorhamnose reductase family.</text>
</comment>
<reference evidence="4 5" key="1">
    <citation type="submission" date="2018-08" db="EMBL/GenBank/DDBJ databases">
        <title>Meiothermus cateniformans JCM 15151 genome sequencing project.</title>
        <authorList>
            <person name="Da Costa M.S."/>
            <person name="Albuquerque L."/>
            <person name="Raposo P."/>
            <person name="Froufe H.J.C."/>
            <person name="Barroso C.S."/>
            <person name="Egas C."/>
        </authorList>
    </citation>
    <scope>NUCLEOTIDE SEQUENCE [LARGE SCALE GENOMIC DNA]</scope>
    <source>
        <strain evidence="4 5">JCM 15151</strain>
    </source>
</reference>
<comment type="caution">
    <text evidence="4">The sequence shown here is derived from an EMBL/GenBank/DDBJ whole genome shotgun (WGS) entry which is preliminary data.</text>
</comment>
<dbReference type="RefSeq" id="WP_119361758.1">
    <property type="nucleotide sequence ID" value="NZ_JBHSXZ010000010.1"/>
</dbReference>
<dbReference type="Pfam" id="PF04321">
    <property type="entry name" value="RmlD_sub_bind"/>
    <property type="match status" value="1"/>
</dbReference>
<comment type="function">
    <text evidence="2">Catalyzes the reduction of dTDP-6-deoxy-L-lyxo-4-hexulose to yield dTDP-L-rhamnose.</text>
</comment>
<dbReference type="InterPro" id="IPR036291">
    <property type="entry name" value="NAD(P)-bd_dom_sf"/>
</dbReference>
<accession>A0A399DYM8</accession>
<sequence>MSGAEAGGVLLTGGTGRLGTALRGLLPGLVAPSRAELDITDLSSVERAFAKYQPKAVVHAAAYTNVAQAEIEKTLCWRVNVEGTRNLVRVAMGYDLHFVHISTDYVFWGDVGGYREDDPVGPVRNYYALSKLVAEELVRLLPRYLIIRTSFRPSPWPYPTAYTDLFTSQDYLEVIAPQIALALQNLQRIPYNTLHIATERKSAYELALRTRPDVQPACRQEALVALPEDVSLDIGRWQNLLSSWNLT</sequence>
<dbReference type="GO" id="GO:0008831">
    <property type="term" value="F:dTDP-4-dehydrorhamnose reductase activity"/>
    <property type="evidence" value="ECO:0007669"/>
    <property type="project" value="UniProtKB-EC"/>
</dbReference>
<comment type="pathway">
    <text evidence="2">Carbohydrate biosynthesis; dTDP-L-rhamnose biosynthesis.</text>
</comment>
<dbReference type="PANTHER" id="PTHR10491:SF4">
    <property type="entry name" value="METHIONINE ADENOSYLTRANSFERASE 2 SUBUNIT BETA"/>
    <property type="match status" value="1"/>
</dbReference>
<name>A0A399DYM8_9DEIN</name>
<keyword evidence="2" id="KW-0521">NADP</keyword>
<evidence type="ECO:0000313" key="4">
    <source>
        <dbReference type="EMBL" id="RIH75291.1"/>
    </source>
</evidence>
<evidence type="ECO:0000313" key="5">
    <source>
        <dbReference type="Proteomes" id="UP000266089"/>
    </source>
</evidence>
<dbReference type="Gene3D" id="3.40.50.720">
    <property type="entry name" value="NAD(P)-binding Rossmann-like Domain"/>
    <property type="match status" value="1"/>
</dbReference>
<feature type="domain" description="RmlD-like substrate binding" evidence="3">
    <location>
        <begin position="9"/>
        <end position="151"/>
    </location>
</feature>
<dbReference type="GO" id="GO:0005829">
    <property type="term" value="C:cytosol"/>
    <property type="evidence" value="ECO:0007669"/>
    <property type="project" value="TreeGrafter"/>
</dbReference>
<dbReference type="OrthoDB" id="9803892at2"/>
<keyword evidence="2 4" id="KW-0560">Oxidoreductase</keyword>
<dbReference type="UniPathway" id="UPA00124"/>
<protein>
    <recommendedName>
        <fullName evidence="2">dTDP-4-dehydrorhamnose reductase</fullName>
        <ecNumber evidence="2">1.1.1.133</ecNumber>
    </recommendedName>
</protein>
<dbReference type="GO" id="GO:0019305">
    <property type="term" value="P:dTDP-rhamnose biosynthetic process"/>
    <property type="evidence" value="ECO:0007669"/>
    <property type="project" value="UniProtKB-UniPathway"/>
</dbReference>
<gene>
    <name evidence="4" type="primary">rmlD_2</name>
    <name evidence="4" type="ORF">Mcate_02303</name>
</gene>
<organism evidence="4 5">
    <name type="scientific">Meiothermus taiwanensis</name>
    <dbReference type="NCBI Taxonomy" id="172827"/>
    <lineage>
        <taxon>Bacteria</taxon>
        <taxon>Thermotogati</taxon>
        <taxon>Deinococcota</taxon>
        <taxon>Deinococci</taxon>
        <taxon>Thermales</taxon>
        <taxon>Thermaceae</taxon>
        <taxon>Meiothermus</taxon>
    </lineage>
</organism>
<dbReference type="InterPro" id="IPR005913">
    <property type="entry name" value="dTDP_dehydrorham_reduct"/>
</dbReference>
<dbReference type="EMBL" id="QWKX01000072">
    <property type="protein sequence ID" value="RIH75291.1"/>
    <property type="molecule type" value="Genomic_DNA"/>
</dbReference>
<evidence type="ECO:0000256" key="2">
    <source>
        <dbReference type="RuleBase" id="RU364082"/>
    </source>
</evidence>
<dbReference type="AlphaFoldDB" id="A0A399DYM8"/>
<dbReference type="InterPro" id="IPR029903">
    <property type="entry name" value="RmlD-like-bd"/>
</dbReference>
<evidence type="ECO:0000259" key="3">
    <source>
        <dbReference type="Pfam" id="PF04321"/>
    </source>
</evidence>
<dbReference type="EC" id="1.1.1.133" evidence="2"/>
<proteinExistence type="inferred from homology"/>
<dbReference type="SUPFAM" id="SSF51735">
    <property type="entry name" value="NAD(P)-binding Rossmann-fold domains"/>
    <property type="match status" value="1"/>
</dbReference>